<dbReference type="InterPro" id="IPR035979">
    <property type="entry name" value="RBD_domain_sf"/>
</dbReference>
<feature type="compositionally biased region" description="Polar residues" evidence="4">
    <location>
        <begin position="187"/>
        <end position="198"/>
    </location>
</feature>
<dbReference type="EMBL" id="RSCD01000006">
    <property type="protein sequence ID" value="RSH92200.1"/>
    <property type="molecule type" value="Genomic_DNA"/>
</dbReference>
<feature type="compositionally biased region" description="Polar residues" evidence="4">
    <location>
        <begin position="234"/>
        <end position="267"/>
    </location>
</feature>
<feature type="region of interest" description="Disordered" evidence="4">
    <location>
        <begin position="626"/>
        <end position="660"/>
    </location>
</feature>
<evidence type="ECO:0000313" key="6">
    <source>
        <dbReference type="EMBL" id="RSH92200.1"/>
    </source>
</evidence>
<feature type="compositionally biased region" description="Low complexity" evidence="4">
    <location>
        <begin position="157"/>
        <end position="166"/>
    </location>
</feature>
<dbReference type="PROSITE" id="PS50102">
    <property type="entry name" value="RRM"/>
    <property type="match status" value="1"/>
</dbReference>
<evidence type="ECO:0000313" key="7">
    <source>
        <dbReference type="Proteomes" id="UP000279259"/>
    </source>
</evidence>
<dbReference type="OrthoDB" id="271725at2759"/>
<evidence type="ECO:0000256" key="4">
    <source>
        <dbReference type="SAM" id="MobiDB-lite"/>
    </source>
</evidence>
<evidence type="ECO:0000256" key="1">
    <source>
        <dbReference type="ARBA" id="ARBA00022737"/>
    </source>
</evidence>
<feature type="region of interest" description="Disordered" evidence="4">
    <location>
        <begin position="13"/>
        <end position="132"/>
    </location>
</feature>
<dbReference type="InterPro" id="IPR000504">
    <property type="entry name" value="RRM_dom"/>
</dbReference>
<feature type="compositionally biased region" description="Low complexity" evidence="4">
    <location>
        <begin position="175"/>
        <end position="186"/>
    </location>
</feature>
<dbReference type="AlphaFoldDB" id="A0A427YMB8"/>
<feature type="region of interest" description="Disordered" evidence="4">
    <location>
        <begin position="146"/>
        <end position="218"/>
    </location>
</feature>
<evidence type="ECO:0000256" key="3">
    <source>
        <dbReference type="PROSITE-ProRule" id="PRU00176"/>
    </source>
</evidence>
<dbReference type="GO" id="GO:0003723">
    <property type="term" value="F:RNA binding"/>
    <property type="evidence" value="ECO:0007669"/>
    <property type="project" value="UniProtKB-UniRule"/>
</dbReference>
<feature type="region of interest" description="Disordered" evidence="4">
    <location>
        <begin position="680"/>
        <end position="699"/>
    </location>
</feature>
<feature type="region of interest" description="Disordered" evidence="4">
    <location>
        <begin position="234"/>
        <end position="285"/>
    </location>
</feature>
<dbReference type="PANTHER" id="PTHR24012">
    <property type="entry name" value="RNA BINDING PROTEIN"/>
    <property type="match status" value="1"/>
</dbReference>
<comment type="caution">
    <text evidence="6">The sequence shown here is derived from an EMBL/GenBank/DDBJ whole genome shotgun (WGS) entry which is preliminary data.</text>
</comment>
<feature type="compositionally biased region" description="Low complexity" evidence="4">
    <location>
        <begin position="105"/>
        <end position="124"/>
    </location>
</feature>
<sequence>MLSLNPLVPSFTFARSNSRSDSPSSSLINSTSSVSTNKSGSSPISTTPSSNWTTITSTISTTSTMSTSTLERASSTRSDHSVSDVPNSTNQHQHRQLANSDCAAMSTSMSTSTSTSSSTSMSTSPNTSHGSLIDFARSRGWVSSFNSTPAPAPTPTPAAAAATASTKSGVLVVNTSRPSLRTRSPSAPNLSQPKTNYPGTGKGTSTGTGTGTGTLASHWDPVSTQQAMESLSLAPNNSHTRATSTFDPFGDTTSHSSNMYSSDTSPLAPSPLSEDNPARAKRTSAQVRWSDQVDVYDVHEARVKLESESETALRWIGQGRNVYIHEVPSDLTTDQLIEAASSYGVVKTARIGNGLSNVSSHLTRVSSKTHAFVMLEAAEQALAFMDALRKNGNGCDHAKEDWQTEYKALEDPFCSNLYIVGFPPTLSQEEIEDFLNQYGTVQGSKPLTDADGNRRGPVLARMASRAQADLVIRELWPGASERMQVRIADNEQQKEHKRQQRTGLVSGARSSESLHRGTSKESMRSILSSETGTEARNKFRQLRETRNAFLAEVAKIDIELANLSTTSGYPPLTPQSSVSSIFSQQPTVSSASSILFSPQPTAYHHRHTSSGLSDFAGTPGSISSTGFSSPSYHANPPTSTAYSRGAPYTPTRQASFSSGSVHLHARNDAMGLSKSALYHARSSPELGRRHESPAQQRDDTFARCLWPQ</sequence>
<keyword evidence="1" id="KW-0677">Repeat</keyword>
<proteinExistence type="predicted"/>
<feature type="region of interest" description="Disordered" evidence="4">
    <location>
        <begin position="487"/>
        <end position="533"/>
    </location>
</feature>
<accession>A0A427YMB8</accession>
<feature type="compositionally biased region" description="Low complexity" evidence="4">
    <location>
        <begin position="16"/>
        <end position="69"/>
    </location>
</feature>
<organism evidence="6 7">
    <name type="scientific">Saitozyma podzolica</name>
    <dbReference type="NCBI Taxonomy" id="1890683"/>
    <lineage>
        <taxon>Eukaryota</taxon>
        <taxon>Fungi</taxon>
        <taxon>Dikarya</taxon>
        <taxon>Basidiomycota</taxon>
        <taxon>Agaricomycotina</taxon>
        <taxon>Tremellomycetes</taxon>
        <taxon>Tremellales</taxon>
        <taxon>Trimorphomycetaceae</taxon>
        <taxon>Saitozyma</taxon>
    </lineage>
</organism>
<dbReference type="SMART" id="SM00360">
    <property type="entry name" value="RRM"/>
    <property type="match status" value="2"/>
</dbReference>
<feature type="compositionally biased region" description="Basic and acidic residues" evidence="4">
    <location>
        <begin position="686"/>
        <end position="699"/>
    </location>
</feature>
<keyword evidence="2 3" id="KW-0694">RNA-binding</keyword>
<feature type="domain" description="RRM" evidence="5">
    <location>
        <begin position="415"/>
        <end position="490"/>
    </location>
</feature>
<dbReference type="CDD" id="cd00590">
    <property type="entry name" value="RRM_SF"/>
    <property type="match status" value="1"/>
</dbReference>
<reference evidence="6 7" key="1">
    <citation type="submission" date="2018-11" db="EMBL/GenBank/DDBJ databases">
        <title>Genome sequence of Saitozyma podzolica DSM 27192.</title>
        <authorList>
            <person name="Aliyu H."/>
            <person name="Gorte O."/>
            <person name="Ochsenreither K."/>
        </authorList>
    </citation>
    <scope>NUCLEOTIDE SEQUENCE [LARGE SCALE GENOMIC DNA]</scope>
    <source>
        <strain evidence="6 7">DSM 27192</strain>
    </source>
</reference>
<dbReference type="Proteomes" id="UP000279259">
    <property type="component" value="Unassembled WGS sequence"/>
</dbReference>
<feature type="compositionally biased region" description="Polar residues" evidence="4">
    <location>
        <begin position="650"/>
        <end position="660"/>
    </location>
</feature>
<dbReference type="Gene3D" id="3.30.70.330">
    <property type="match status" value="2"/>
</dbReference>
<dbReference type="SUPFAM" id="SSF54928">
    <property type="entry name" value="RNA-binding domain, RBD"/>
    <property type="match status" value="1"/>
</dbReference>
<protein>
    <recommendedName>
        <fullName evidence="5">RRM domain-containing protein</fullName>
    </recommendedName>
</protein>
<gene>
    <name evidence="6" type="ORF">EHS25_008615</name>
</gene>
<evidence type="ECO:0000256" key="2">
    <source>
        <dbReference type="ARBA" id="ARBA00022884"/>
    </source>
</evidence>
<feature type="compositionally biased region" description="Basic and acidic residues" evidence="4">
    <location>
        <begin position="512"/>
        <end position="523"/>
    </location>
</feature>
<name>A0A427YMB8_9TREE</name>
<evidence type="ECO:0000259" key="5">
    <source>
        <dbReference type="PROSITE" id="PS50102"/>
    </source>
</evidence>
<feature type="compositionally biased region" description="Gly residues" evidence="4">
    <location>
        <begin position="200"/>
        <end position="212"/>
    </location>
</feature>
<keyword evidence="7" id="KW-1185">Reference proteome</keyword>
<dbReference type="InterPro" id="IPR012677">
    <property type="entry name" value="Nucleotide-bd_a/b_plait_sf"/>
</dbReference>
<feature type="compositionally biased region" description="Polar residues" evidence="4">
    <location>
        <begin position="84"/>
        <end position="99"/>
    </location>
</feature>
<dbReference type="Pfam" id="PF00076">
    <property type="entry name" value="RRM_1"/>
    <property type="match status" value="1"/>
</dbReference>